<feature type="region of interest" description="Disordered" evidence="1">
    <location>
        <begin position="33"/>
        <end position="54"/>
    </location>
</feature>
<sequence length="54" mass="6297">MVQTCFHRHFLTRLPLFEANFLLIQPITRHAERAPASDRQNGGHCTQRHQSSQI</sequence>
<proteinExistence type="predicted"/>
<feature type="compositionally biased region" description="Polar residues" evidence="1">
    <location>
        <begin position="38"/>
        <end position="54"/>
    </location>
</feature>
<evidence type="ECO:0000313" key="3">
    <source>
        <dbReference type="Proteomes" id="UP000050411"/>
    </source>
</evidence>
<comment type="caution">
    <text evidence="2">The sequence shown here is derived from an EMBL/GenBank/DDBJ whole genome shotgun (WGS) entry which is preliminary data.</text>
</comment>
<evidence type="ECO:0000313" key="2">
    <source>
        <dbReference type="EMBL" id="KPW87552.1"/>
    </source>
</evidence>
<reference evidence="2 3" key="1">
    <citation type="submission" date="2015-09" db="EMBL/GenBank/DDBJ databases">
        <title>Genome announcement of multiple Pseudomonas syringae strains.</title>
        <authorList>
            <person name="Thakur S."/>
            <person name="Wang P.W."/>
            <person name="Gong Y."/>
            <person name="Weir B.S."/>
            <person name="Guttman D.S."/>
        </authorList>
    </citation>
    <scope>NUCLEOTIDE SEQUENCE [LARGE SCALE GENOMIC DNA]</scope>
    <source>
        <strain evidence="2 3">ICMP19117</strain>
    </source>
</reference>
<dbReference type="AlphaFoldDB" id="A0A0P9RSH2"/>
<organism evidence="2 3">
    <name type="scientific">Pseudomonas congelans</name>
    <dbReference type="NCBI Taxonomy" id="200452"/>
    <lineage>
        <taxon>Bacteria</taxon>
        <taxon>Pseudomonadati</taxon>
        <taxon>Pseudomonadota</taxon>
        <taxon>Gammaproteobacteria</taxon>
        <taxon>Pseudomonadales</taxon>
        <taxon>Pseudomonadaceae</taxon>
        <taxon>Pseudomonas</taxon>
    </lineage>
</organism>
<accession>A0A0P9RSH2</accession>
<dbReference type="Proteomes" id="UP000050411">
    <property type="component" value="Unassembled WGS sequence"/>
</dbReference>
<dbReference type="EMBL" id="LJQB01000010">
    <property type="protein sequence ID" value="KPW87552.1"/>
    <property type="molecule type" value="Genomic_DNA"/>
</dbReference>
<evidence type="ECO:0000256" key="1">
    <source>
        <dbReference type="SAM" id="MobiDB-lite"/>
    </source>
</evidence>
<name>A0A0P9RSH2_9PSED</name>
<protein>
    <submittedName>
        <fullName evidence="2">Uncharacterized protein</fullName>
    </submittedName>
</protein>
<gene>
    <name evidence="2" type="ORF">ALO92_101084</name>
</gene>